<keyword evidence="3" id="KW-0804">Transcription</keyword>
<dbReference type="GO" id="GO:0003700">
    <property type="term" value="F:DNA-binding transcription factor activity"/>
    <property type="evidence" value="ECO:0007669"/>
    <property type="project" value="InterPro"/>
</dbReference>
<dbReference type="PRINTS" id="PR00032">
    <property type="entry name" value="HTHARAC"/>
</dbReference>
<dbReference type="GO" id="GO:0043565">
    <property type="term" value="F:sequence-specific DNA binding"/>
    <property type="evidence" value="ECO:0007669"/>
    <property type="project" value="InterPro"/>
</dbReference>
<keyword evidence="2" id="KW-0238">DNA-binding</keyword>
<accession>A0A2X2JEQ6</accession>
<dbReference type="PANTHER" id="PTHR43280">
    <property type="entry name" value="ARAC-FAMILY TRANSCRIPTIONAL REGULATOR"/>
    <property type="match status" value="1"/>
</dbReference>
<protein>
    <submittedName>
        <fullName evidence="4">Transcriptional activator RhaS</fullName>
    </submittedName>
</protein>
<dbReference type="AlphaFoldDB" id="A0A2X2JEQ6"/>
<dbReference type="InterPro" id="IPR037923">
    <property type="entry name" value="HTH-like"/>
</dbReference>
<dbReference type="InterPro" id="IPR009057">
    <property type="entry name" value="Homeodomain-like_sf"/>
</dbReference>
<dbReference type="PANTHER" id="PTHR43280:SF32">
    <property type="entry name" value="TRANSCRIPTIONAL REGULATORY PROTEIN"/>
    <property type="match status" value="1"/>
</dbReference>
<dbReference type="RefSeq" id="WP_112374644.1">
    <property type="nucleotide sequence ID" value="NZ_CP069793.1"/>
</dbReference>
<dbReference type="GeneID" id="97180999"/>
<dbReference type="SUPFAM" id="SSF51215">
    <property type="entry name" value="Regulatory protein AraC"/>
    <property type="match status" value="1"/>
</dbReference>
<proteinExistence type="predicted"/>
<evidence type="ECO:0000256" key="2">
    <source>
        <dbReference type="ARBA" id="ARBA00023125"/>
    </source>
</evidence>
<sequence>MKTEHLPITLTEEGVFYKEISGTEDYNKTTKCTYFLMVLFSEGSGTHYIDTAEYPIRGGQLRFLFPGQHHHWTTGPETSAQKIVVGKKVFETFSSLSEIYFIRHNLHPVFKLSTSLFEVIFNEMKSTQRDLLALESDGKWNEIVRLRIDILVSLIKKEAGDYLKENLLGNSNVIIDSFWDLVNVNFLTQKKVSWYAKRLHVTGNYLNILCRRYLHMTASSVVQLRITQEAKQLLKFSGKSIKEIAFYLGFESLSAFSTFFKNNSGYSPSVYKGQSS</sequence>
<organism evidence="4 5">
    <name type="scientific">Sphingobacterium multivorum</name>
    <dbReference type="NCBI Taxonomy" id="28454"/>
    <lineage>
        <taxon>Bacteria</taxon>
        <taxon>Pseudomonadati</taxon>
        <taxon>Bacteroidota</taxon>
        <taxon>Sphingobacteriia</taxon>
        <taxon>Sphingobacteriales</taxon>
        <taxon>Sphingobacteriaceae</taxon>
        <taxon>Sphingobacterium</taxon>
    </lineage>
</organism>
<dbReference type="EMBL" id="UAUU01000008">
    <property type="protein sequence ID" value="SPZ85695.1"/>
    <property type="molecule type" value="Genomic_DNA"/>
</dbReference>
<evidence type="ECO:0000256" key="3">
    <source>
        <dbReference type="ARBA" id="ARBA00023163"/>
    </source>
</evidence>
<dbReference type="Pfam" id="PF12833">
    <property type="entry name" value="HTH_18"/>
    <property type="match status" value="1"/>
</dbReference>
<keyword evidence="1" id="KW-0805">Transcription regulation</keyword>
<evidence type="ECO:0000313" key="4">
    <source>
        <dbReference type="EMBL" id="SPZ85695.1"/>
    </source>
</evidence>
<dbReference type="Gene3D" id="1.10.10.60">
    <property type="entry name" value="Homeodomain-like"/>
    <property type="match status" value="1"/>
</dbReference>
<dbReference type="PROSITE" id="PS01124">
    <property type="entry name" value="HTH_ARAC_FAMILY_2"/>
    <property type="match status" value="1"/>
</dbReference>
<dbReference type="SUPFAM" id="SSF46689">
    <property type="entry name" value="Homeodomain-like"/>
    <property type="match status" value="1"/>
</dbReference>
<gene>
    <name evidence="4" type="ORF">NCTC11343_02257</name>
</gene>
<dbReference type="InterPro" id="IPR020449">
    <property type="entry name" value="Tscrpt_reg_AraC-type_HTH"/>
</dbReference>
<evidence type="ECO:0000313" key="5">
    <source>
        <dbReference type="Proteomes" id="UP000251241"/>
    </source>
</evidence>
<dbReference type="SMART" id="SM00342">
    <property type="entry name" value="HTH_ARAC"/>
    <property type="match status" value="1"/>
</dbReference>
<dbReference type="InterPro" id="IPR018060">
    <property type="entry name" value="HTH_AraC"/>
</dbReference>
<name>A0A2X2JEQ6_SPHMU</name>
<evidence type="ECO:0000256" key="1">
    <source>
        <dbReference type="ARBA" id="ARBA00023015"/>
    </source>
</evidence>
<dbReference type="Proteomes" id="UP000251241">
    <property type="component" value="Unassembled WGS sequence"/>
</dbReference>
<reference evidence="4 5" key="1">
    <citation type="submission" date="2018-06" db="EMBL/GenBank/DDBJ databases">
        <authorList>
            <consortium name="Pathogen Informatics"/>
            <person name="Doyle S."/>
        </authorList>
    </citation>
    <scope>NUCLEOTIDE SEQUENCE [LARGE SCALE GENOMIC DNA]</scope>
    <source>
        <strain evidence="4 5">NCTC11343</strain>
    </source>
</reference>